<dbReference type="Pfam" id="PF07987">
    <property type="entry name" value="DUF1775"/>
    <property type="match status" value="1"/>
</dbReference>
<gene>
    <name evidence="4" type="ORF">SM116_12300</name>
</gene>
<reference evidence="4 5" key="1">
    <citation type="submission" date="2023-11" db="EMBL/GenBank/DDBJ databases">
        <title>Genome sequence of Microbacterium rhizosphaerae KACC 19337.</title>
        <authorList>
            <person name="Choi H."/>
            <person name="Kim S."/>
            <person name="Kim Y."/>
            <person name="Kwon S.-W."/>
            <person name="Heo J."/>
        </authorList>
    </citation>
    <scope>NUCLEOTIDE SEQUENCE [LARGE SCALE GENOMIC DNA]</scope>
    <source>
        <strain evidence="4 5">KACC 19337</strain>
    </source>
</reference>
<name>A0ABZ0SK00_9MICO</name>
<proteinExistence type="predicted"/>
<dbReference type="EMBL" id="CP139368">
    <property type="protein sequence ID" value="WPR88551.1"/>
    <property type="molecule type" value="Genomic_DNA"/>
</dbReference>
<dbReference type="CDD" id="cd08545">
    <property type="entry name" value="YcnI_like"/>
    <property type="match status" value="1"/>
</dbReference>
<keyword evidence="1" id="KW-0472">Membrane</keyword>
<keyword evidence="1" id="KW-1133">Transmembrane helix</keyword>
<keyword evidence="5" id="KW-1185">Reference proteome</keyword>
<feature type="chain" id="PRO_5047431585" evidence="2">
    <location>
        <begin position="23"/>
        <end position="241"/>
    </location>
</feature>
<dbReference type="Gene3D" id="2.60.40.2230">
    <property type="entry name" value="Uncharacterised protein YcnI-like PF07987, DUF1775"/>
    <property type="match status" value="1"/>
</dbReference>
<evidence type="ECO:0000259" key="3">
    <source>
        <dbReference type="Pfam" id="PF07987"/>
    </source>
</evidence>
<dbReference type="RefSeq" id="WP_320941270.1">
    <property type="nucleotide sequence ID" value="NZ_BAABEU010000006.1"/>
</dbReference>
<dbReference type="InterPro" id="IPR038507">
    <property type="entry name" value="YcnI-like_sf"/>
</dbReference>
<organism evidence="4 5">
    <name type="scientific">Microbacterium rhizosphaerae</name>
    <dbReference type="NCBI Taxonomy" id="1678237"/>
    <lineage>
        <taxon>Bacteria</taxon>
        <taxon>Bacillati</taxon>
        <taxon>Actinomycetota</taxon>
        <taxon>Actinomycetes</taxon>
        <taxon>Micrococcales</taxon>
        <taxon>Microbacteriaceae</taxon>
        <taxon>Microbacterium</taxon>
    </lineage>
</organism>
<keyword evidence="1" id="KW-0812">Transmembrane</keyword>
<sequence length="241" mass="24589">MHRKSLSRLVVGAAAGIALAVAAPLAASAHVTVDPNTAAPGGWAYVTFRAPNESTTASTTKLVVHLPLDTPLTSVSYRPVPGWTAAVATQDLPKPVTVSGNTITKAPASITFAADGAGIAPGQFQLLTVSLGPIPKTGHIVLPVTQTYSDGTVVEWKATPEDVAKDDTLEPAPVIYITDTPPVDEHHDATSAPPVRSAADAAAATAPAAGIALGLSITALILALGSVLFSAFVLRARRRSE</sequence>
<accession>A0ABZ0SK00</accession>
<feature type="transmembrane region" description="Helical" evidence="1">
    <location>
        <begin position="211"/>
        <end position="234"/>
    </location>
</feature>
<evidence type="ECO:0000256" key="1">
    <source>
        <dbReference type="SAM" id="Phobius"/>
    </source>
</evidence>
<feature type="domain" description="YncI copper-binding" evidence="3">
    <location>
        <begin position="30"/>
        <end position="176"/>
    </location>
</feature>
<evidence type="ECO:0000313" key="5">
    <source>
        <dbReference type="Proteomes" id="UP001323798"/>
    </source>
</evidence>
<keyword evidence="2" id="KW-0732">Signal</keyword>
<evidence type="ECO:0000256" key="2">
    <source>
        <dbReference type="SAM" id="SignalP"/>
    </source>
</evidence>
<evidence type="ECO:0000313" key="4">
    <source>
        <dbReference type="EMBL" id="WPR88551.1"/>
    </source>
</evidence>
<dbReference type="Proteomes" id="UP001323798">
    <property type="component" value="Chromosome"/>
</dbReference>
<feature type="signal peptide" evidence="2">
    <location>
        <begin position="1"/>
        <end position="22"/>
    </location>
</feature>
<protein>
    <submittedName>
        <fullName evidence="4">YcnI family protein</fullName>
    </submittedName>
</protein>
<dbReference type="InterPro" id="IPR012533">
    <property type="entry name" value="YcnI-copper_dom"/>
</dbReference>